<dbReference type="Gene3D" id="1.20.58.80">
    <property type="entry name" value="Phosphotransferase system, lactose/cellobiose-type IIA subunit"/>
    <property type="match status" value="1"/>
</dbReference>
<protein>
    <recommendedName>
        <fullName evidence="6">Calpain catalytic domain-containing protein</fullName>
    </recommendedName>
</protein>
<dbReference type="Pfam" id="PF00648">
    <property type="entry name" value="Peptidase_C2"/>
    <property type="match status" value="1"/>
</dbReference>
<keyword evidence="2" id="KW-0645">Protease</keyword>
<dbReference type="SUPFAM" id="SSF116846">
    <property type="entry name" value="MIT domain"/>
    <property type="match status" value="1"/>
</dbReference>
<keyword evidence="4" id="KW-0788">Thiol protease</keyword>
<evidence type="ECO:0000259" key="6">
    <source>
        <dbReference type="PROSITE" id="PS50203"/>
    </source>
</evidence>
<reference evidence="7" key="1">
    <citation type="submission" date="2021-01" db="EMBL/GenBank/DDBJ databases">
        <authorList>
            <person name="Kaushik A."/>
        </authorList>
    </citation>
    <scope>NUCLEOTIDE SEQUENCE</scope>
    <source>
        <strain evidence="7">AG4-R118</strain>
    </source>
</reference>
<comment type="caution">
    <text evidence="7">The sequence shown here is derived from an EMBL/GenBank/DDBJ whole genome shotgun (WGS) entry which is preliminary data.</text>
</comment>
<dbReference type="AlphaFoldDB" id="A0A8H3CQ54"/>
<comment type="similarity">
    <text evidence="1">Belongs to the peptidase C2 family. PalB/RIM13 subfamily.</text>
</comment>
<sequence length="516" mass="57960">MATSYRLFPTPPGDWRKDVFELQSIRMAAIYNIIIRTLNSIIHHAPTIHQADVPAFMKYCHSLATFIRYHAMIEDFIFLYLEMNLPRAQGDLIPGGMGLEDLDSWTRLCSNILEDNAKYHPDQVLDLLKRFADPMLVHMEVAMNVLDATLLKKHIQTATLQSFETELEVKNRNDCLPFSAAPLLMVNSDFTHNPWFPPVPSLVIWVLRMAHLENRIPVYPSPTMSKPGASDTKLLDEIQATLTRAKQKEHAGQLDAAYHLYIECAKSLLHLATNSTNPRVRTAAKAAGASALNRADLIKTARKGELRRVQQDPLSEEEQLYILKRSSCVNDITLPVWPSKLDQNSRHLNQSGAVFIDTDGAPQLSPAHNAASAEWKRPSGELPMVDLEVPDEIVQDVVSDCSVIAALGVCAEHRQRFGSCIVVDELLPTAPNGRLICATTVKQAQLWPALLEKAYMKLMGGYDFPGSNSSIDLHALTSWIPEHMYLNGNDFQREKSWKRIYEGFVDGKLNFRSSPL</sequence>
<evidence type="ECO:0000256" key="2">
    <source>
        <dbReference type="ARBA" id="ARBA00022670"/>
    </source>
</evidence>
<comment type="caution">
    <text evidence="5">Lacks conserved residue(s) required for the propagation of feature annotation.</text>
</comment>
<dbReference type="InterPro" id="IPR051297">
    <property type="entry name" value="PalB/RIM13"/>
</dbReference>
<dbReference type="PANTHER" id="PTHR46143:SF1">
    <property type="entry name" value="CALPAIN-7"/>
    <property type="match status" value="1"/>
</dbReference>
<evidence type="ECO:0000256" key="1">
    <source>
        <dbReference type="ARBA" id="ARBA00010193"/>
    </source>
</evidence>
<feature type="domain" description="Calpain catalytic" evidence="6">
    <location>
        <begin position="421"/>
        <end position="502"/>
    </location>
</feature>
<dbReference type="PANTHER" id="PTHR46143">
    <property type="entry name" value="CALPAIN-7"/>
    <property type="match status" value="1"/>
</dbReference>
<dbReference type="EMBL" id="CAJMWX010001466">
    <property type="protein sequence ID" value="CAE6490448.1"/>
    <property type="molecule type" value="Genomic_DNA"/>
</dbReference>
<dbReference type="SMART" id="SM00230">
    <property type="entry name" value="CysPc"/>
    <property type="match status" value="1"/>
</dbReference>
<dbReference type="Proteomes" id="UP000663888">
    <property type="component" value="Unassembled WGS sequence"/>
</dbReference>
<evidence type="ECO:0000256" key="3">
    <source>
        <dbReference type="ARBA" id="ARBA00022801"/>
    </source>
</evidence>
<accession>A0A8H3CQ54</accession>
<dbReference type="GO" id="GO:0006508">
    <property type="term" value="P:proteolysis"/>
    <property type="evidence" value="ECO:0007669"/>
    <property type="project" value="UniProtKB-KW"/>
</dbReference>
<dbReference type="InterPro" id="IPR036181">
    <property type="entry name" value="MIT_dom_sf"/>
</dbReference>
<dbReference type="InterPro" id="IPR007330">
    <property type="entry name" value="MIT_dom"/>
</dbReference>
<dbReference type="PROSITE" id="PS50203">
    <property type="entry name" value="CALPAIN_CAT"/>
    <property type="match status" value="1"/>
</dbReference>
<organism evidence="7 8">
    <name type="scientific">Rhizoctonia solani</name>
    <dbReference type="NCBI Taxonomy" id="456999"/>
    <lineage>
        <taxon>Eukaryota</taxon>
        <taxon>Fungi</taxon>
        <taxon>Dikarya</taxon>
        <taxon>Basidiomycota</taxon>
        <taxon>Agaricomycotina</taxon>
        <taxon>Agaricomycetes</taxon>
        <taxon>Cantharellales</taxon>
        <taxon>Ceratobasidiaceae</taxon>
        <taxon>Rhizoctonia</taxon>
    </lineage>
</organism>
<keyword evidence="3" id="KW-0378">Hydrolase</keyword>
<evidence type="ECO:0000256" key="4">
    <source>
        <dbReference type="ARBA" id="ARBA00022807"/>
    </source>
</evidence>
<dbReference type="GO" id="GO:0004198">
    <property type="term" value="F:calcium-dependent cysteine-type endopeptidase activity"/>
    <property type="evidence" value="ECO:0007669"/>
    <property type="project" value="InterPro"/>
</dbReference>
<dbReference type="InterPro" id="IPR001300">
    <property type="entry name" value="Peptidase_C2_calpain_cat"/>
</dbReference>
<dbReference type="Pfam" id="PF04212">
    <property type="entry name" value="MIT"/>
    <property type="match status" value="1"/>
</dbReference>
<name>A0A8H3CQ54_9AGAM</name>
<evidence type="ECO:0000256" key="5">
    <source>
        <dbReference type="PROSITE-ProRule" id="PRU00239"/>
    </source>
</evidence>
<proteinExistence type="inferred from homology"/>
<dbReference type="SUPFAM" id="SSF54001">
    <property type="entry name" value="Cysteine proteinases"/>
    <property type="match status" value="1"/>
</dbReference>
<evidence type="ECO:0000313" key="8">
    <source>
        <dbReference type="Proteomes" id="UP000663888"/>
    </source>
</evidence>
<dbReference type="InterPro" id="IPR038765">
    <property type="entry name" value="Papain-like_cys_pep_sf"/>
</dbReference>
<evidence type="ECO:0000313" key="7">
    <source>
        <dbReference type="EMBL" id="CAE6490448.1"/>
    </source>
</evidence>
<gene>
    <name evidence="7" type="ORF">RDB_LOCUS139307</name>
</gene>